<dbReference type="Proteomes" id="UP001139516">
    <property type="component" value="Unassembled WGS sequence"/>
</dbReference>
<proteinExistence type="predicted"/>
<feature type="signal peptide" evidence="1">
    <location>
        <begin position="1"/>
        <end position="24"/>
    </location>
</feature>
<feature type="chain" id="PRO_5040876784" evidence="1">
    <location>
        <begin position="25"/>
        <end position="117"/>
    </location>
</feature>
<name>A0A9X1Y9L8_9PROT</name>
<keyword evidence="1" id="KW-0732">Signal</keyword>
<evidence type="ECO:0000256" key="1">
    <source>
        <dbReference type="SAM" id="SignalP"/>
    </source>
</evidence>
<gene>
    <name evidence="2" type="ORF">M0638_16865</name>
</gene>
<comment type="caution">
    <text evidence="2">The sequence shown here is derived from an EMBL/GenBank/DDBJ whole genome shotgun (WGS) entry which is preliminary data.</text>
</comment>
<evidence type="ECO:0000313" key="3">
    <source>
        <dbReference type="Proteomes" id="UP001139516"/>
    </source>
</evidence>
<keyword evidence="3" id="KW-1185">Reference proteome</keyword>
<reference evidence="2" key="1">
    <citation type="submission" date="2022-04" db="EMBL/GenBank/DDBJ databases">
        <title>Roseomonas acroporae sp. nov., isolated from coral Acropora digitifera.</title>
        <authorList>
            <person name="Sun H."/>
        </authorList>
    </citation>
    <scope>NUCLEOTIDE SEQUENCE</scope>
    <source>
        <strain evidence="2">NAR14</strain>
    </source>
</reference>
<dbReference type="AlphaFoldDB" id="A0A9X1Y9L8"/>
<sequence length="117" mass="12599">MRKMLLPALAAALMLGAAAAPAMAQGYYVGPAAPYAAWNDHAWAGYDRANARFANQQARADFQAGRMNAAVGNYGAAAADFQAGRAANWQAANERADARWNDARAAWANRPVMRWGW</sequence>
<accession>A0A9X1Y9L8</accession>
<dbReference type="RefSeq" id="WP_248668168.1">
    <property type="nucleotide sequence ID" value="NZ_JALPRX010000073.1"/>
</dbReference>
<evidence type="ECO:0000313" key="2">
    <source>
        <dbReference type="EMBL" id="MCK8786051.1"/>
    </source>
</evidence>
<dbReference type="EMBL" id="JALPRX010000073">
    <property type="protein sequence ID" value="MCK8786051.1"/>
    <property type="molecule type" value="Genomic_DNA"/>
</dbReference>
<organism evidence="2 3">
    <name type="scientific">Roseomonas acroporae</name>
    <dbReference type="NCBI Taxonomy" id="2937791"/>
    <lineage>
        <taxon>Bacteria</taxon>
        <taxon>Pseudomonadati</taxon>
        <taxon>Pseudomonadota</taxon>
        <taxon>Alphaproteobacteria</taxon>
        <taxon>Acetobacterales</taxon>
        <taxon>Roseomonadaceae</taxon>
        <taxon>Roseomonas</taxon>
    </lineage>
</organism>
<protein>
    <submittedName>
        <fullName evidence="2">Uncharacterized protein</fullName>
    </submittedName>
</protein>